<evidence type="ECO:0000256" key="4">
    <source>
        <dbReference type="ARBA" id="ARBA00022989"/>
    </source>
</evidence>
<evidence type="ECO:0000313" key="9">
    <source>
        <dbReference type="Proteomes" id="UP000232323"/>
    </source>
</evidence>
<keyword evidence="9" id="KW-1185">Reference proteome</keyword>
<keyword evidence="3 7" id="KW-0812">Transmembrane</keyword>
<dbReference type="EMBL" id="BEGY01000169">
    <property type="protein sequence ID" value="GAX85454.1"/>
    <property type="molecule type" value="Genomic_DNA"/>
</dbReference>
<dbReference type="PIRSF" id="PIRSF015840">
    <property type="entry name" value="DUF284_TM_euk"/>
    <property type="match status" value="1"/>
</dbReference>
<evidence type="ECO:0000256" key="3">
    <source>
        <dbReference type="ARBA" id="ARBA00022692"/>
    </source>
</evidence>
<evidence type="ECO:0000256" key="7">
    <source>
        <dbReference type="SAM" id="Phobius"/>
    </source>
</evidence>
<comment type="caution">
    <text evidence="8">The sequence shown here is derived from an EMBL/GenBank/DDBJ whole genome shotgun (WGS) entry which is preliminary data.</text>
</comment>
<keyword evidence="5 6" id="KW-0472">Membrane</keyword>
<dbReference type="STRING" id="1157962.A0A250XQW7"/>
<name>A0A250XQW7_9CHLO</name>
<keyword evidence="4 7" id="KW-1133">Transmembrane helix</keyword>
<sequence>MSYVSSAWWGCFILPPLPETEEPRGTNEPKNMRLSQQAMAACKPVLDTVWVVFIFAAIGIVLIPIGAVCAAYGIKPVEVSARYETCFNAFPGTTSNWGREKFIWANANNDAALTCTLLINITQNMSPPIYVFYEMNGFFQNNRRYVSSRSDQQLVNYNNPDTSYCLQELNYEGNSSQIINPCGLTAWTNFNDSYTVSVLRQAASPSSFQQIPITSKGIAPEPDQSNMFAAYNTTYFNPSINQYRGGANITVPVNSDDRFIIWMKLAPLSKFRKLWGLIETPLFAGDVIEVSAVNRYNSFAFNGQKSIVLSTTTWLGGVNPFLGISFLVTGCVSVVVGVLYFITAVYIRPRQLGDLSVLQGWDDK</sequence>
<reference evidence="8 9" key="1">
    <citation type="submission" date="2017-08" db="EMBL/GenBank/DDBJ databases">
        <title>Acidophilic green algal genome provides insights into adaptation to an acidic environment.</title>
        <authorList>
            <person name="Hirooka S."/>
            <person name="Hirose Y."/>
            <person name="Kanesaki Y."/>
            <person name="Higuchi S."/>
            <person name="Fujiwara T."/>
            <person name="Onuma R."/>
            <person name="Era A."/>
            <person name="Ohbayashi R."/>
            <person name="Uzuka A."/>
            <person name="Nozaki H."/>
            <person name="Yoshikawa H."/>
            <person name="Miyagishima S.Y."/>
        </authorList>
    </citation>
    <scope>NUCLEOTIDE SEQUENCE [LARGE SCALE GENOMIC DNA]</scope>
    <source>
        <strain evidence="8 9">NIES-2499</strain>
    </source>
</reference>
<proteinExistence type="inferred from homology"/>
<comment type="similarity">
    <text evidence="2 6">Belongs to the CDC50/LEM3 family.</text>
</comment>
<gene>
    <name evidence="8" type="ORF">CEUSTIGMA_g12870.t1</name>
</gene>
<evidence type="ECO:0000256" key="1">
    <source>
        <dbReference type="ARBA" id="ARBA00004141"/>
    </source>
</evidence>
<evidence type="ECO:0000313" key="8">
    <source>
        <dbReference type="EMBL" id="GAX85454.1"/>
    </source>
</evidence>
<dbReference type="GO" id="GO:0005886">
    <property type="term" value="C:plasma membrane"/>
    <property type="evidence" value="ECO:0007669"/>
    <property type="project" value="TreeGrafter"/>
</dbReference>
<evidence type="ECO:0000256" key="2">
    <source>
        <dbReference type="ARBA" id="ARBA00009457"/>
    </source>
</evidence>
<dbReference type="GO" id="GO:0005783">
    <property type="term" value="C:endoplasmic reticulum"/>
    <property type="evidence" value="ECO:0007669"/>
    <property type="project" value="TreeGrafter"/>
</dbReference>
<evidence type="ECO:0000256" key="6">
    <source>
        <dbReference type="PIRNR" id="PIRNR015840"/>
    </source>
</evidence>
<protein>
    <recommendedName>
        <fullName evidence="6">ALA-interacting subunit</fullName>
    </recommendedName>
</protein>
<evidence type="ECO:0000256" key="5">
    <source>
        <dbReference type="ARBA" id="ARBA00023136"/>
    </source>
</evidence>
<dbReference type="PANTHER" id="PTHR10926">
    <property type="entry name" value="CELL CYCLE CONTROL PROTEIN 50"/>
    <property type="match status" value="1"/>
</dbReference>
<comment type="subcellular location">
    <subcellularLocation>
        <location evidence="1">Membrane</location>
        <topology evidence="1">Multi-pass membrane protein</topology>
    </subcellularLocation>
</comment>
<dbReference type="Proteomes" id="UP000232323">
    <property type="component" value="Unassembled WGS sequence"/>
</dbReference>
<dbReference type="OrthoDB" id="340608at2759"/>
<dbReference type="PANTHER" id="PTHR10926:SF0">
    <property type="entry name" value="CDC50, ISOFORM A"/>
    <property type="match status" value="1"/>
</dbReference>
<dbReference type="InterPro" id="IPR005045">
    <property type="entry name" value="CDC50/LEM3_fam"/>
</dbReference>
<accession>A0A250XQW7</accession>
<feature type="transmembrane region" description="Helical" evidence="7">
    <location>
        <begin position="321"/>
        <end position="347"/>
    </location>
</feature>
<feature type="transmembrane region" description="Helical" evidence="7">
    <location>
        <begin position="49"/>
        <end position="74"/>
    </location>
</feature>
<dbReference type="Pfam" id="PF03381">
    <property type="entry name" value="CDC50"/>
    <property type="match status" value="1"/>
</dbReference>
<dbReference type="GO" id="GO:0005794">
    <property type="term" value="C:Golgi apparatus"/>
    <property type="evidence" value="ECO:0007669"/>
    <property type="project" value="TreeGrafter"/>
</dbReference>
<dbReference type="AlphaFoldDB" id="A0A250XQW7"/>
<organism evidence="8 9">
    <name type="scientific">Chlamydomonas eustigma</name>
    <dbReference type="NCBI Taxonomy" id="1157962"/>
    <lineage>
        <taxon>Eukaryota</taxon>
        <taxon>Viridiplantae</taxon>
        <taxon>Chlorophyta</taxon>
        <taxon>core chlorophytes</taxon>
        <taxon>Chlorophyceae</taxon>
        <taxon>CS clade</taxon>
        <taxon>Chlamydomonadales</taxon>
        <taxon>Chlamydomonadaceae</taxon>
        <taxon>Chlamydomonas</taxon>
    </lineage>
</organism>